<evidence type="ECO:0000256" key="1">
    <source>
        <dbReference type="ARBA" id="ARBA00022723"/>
    </source>
</evidence>
<dbReference type="eggNOG" id="COG3119">
    <property type="taxonomic scope" value="Bacteria"/>
</dbReference>
<evidence type="ECO:0000259" key="3">
    <source>
        <dbReference type="Pfam" id="PF00884"/>
    </source>
</evidence>
<keyword evidence="5" id="KW-1185">Reference proteome</keyword>
<dbReference type="InterPro" id="IPR017850">
    <property type="entry name" value="Alkaline_phosphatase_core_sf"/>
</dbReference>
<dbReference type="InterPro" id="IPR000917">
    <property type="entry name" value="Sulfatase_N"/>
</dbReference>
<dbReference type="CDD" id="cd16150">
    <property type="entry name" value="sulfatase_like"/>
    <property type="match status" value="1"/>
</dbReference>
<dbReference type="PANTHER" id="PTHR45953:SF1">
    <property type="entry name" value="IDURONATE 2-SULFATASE"/>
    <property type="match status" value="1"/>
</dbReference>
<dbReference type="RefSeq" id="WP_014436341.1">
    <property type="nucleotide sequence ID" value="NC_017080.1"/>
</dbReference>
<dbReference type="SUPFAM" id="SSF53649">
    <property type="entry name" value="Alkaline phosphatase-like"/>
    <property type="match status" value="1"/>
</dbReference>
<sequence length="494" mass="54684">MPARNLVILCTDQMRGDCLGINGLDADAYTPHMDALCGRGVLLSRHFSTFPKCTPARVSLVTGRYAHTDGYRDITQLLPADRPDLLSTLIDAGYQTALFGKNHCWEHALEASQTPPDLEPGKRGQRLDHHSWKPPFAEIYRRHAEAAAEPEPDPHGVMPPDARSRCDFAGRGSYPTDEAFAEQAVSFVTEHRDRDRPFFLQLNLERPHTPYKVEEPWFSRVDREALRAWPRGLPAGAPLPMTAQREHRTGADVEENEAALREIQAVYLGMIAKVDHLMGQVVGAIEAQGLFDDTVVLLWSDHGDYAGQHGLVEKWDTSFCDCLTHVPAAIVAPSLPAGRRLEALTDHTDLAPTLLDLLDLPPLPGAHGRSLLPVIEGERAGREAVFADGGHDPASRAAMAARGDVDPDQRKQLTYQRVPDSLARAQMVRTHRHKLVVREAGGDELYDLAADPWEMDNRIDDPALAAARCDLLQRLARWNLDTLPDRPPLARVGA</sequence>
<dbReference type="STRING" id="1142394.PSMK_09630"/>
<protein>
    <submittedName>
        <fullName evidence="4">Putative sulfatase</fullName>
        <ecNumber evidence="4">3.1.6.-</ecNumber>
    </submittedName>
</protein>
<evidence type="ECO:0000313" key="5">
    <source>
        <dbReference type="Proteomes" id="UP000007881"/>
    </source>
</evidence>
<dbReference type="Gene3D" id="3.40.720.10">
    <property type="entry name" value="Alkaline Phosphatase, subunit A"/>
    <property type="match status" value="1"/>
</dbReference>
<name>I0ICY4_PHYMF</name>
<dbReference type="PANTHER" id="PTHR45953">
    <property type="entry name" value="IDURONATE 2-SULFATASE"/>
    <property type="match status" value="1"/>
</dbReference>
<reference evidence="4 5" key="1">
    <citation type="submission" date="2012-02" db="EMBL/GenBank/DDBJ databases">
        <title>Complete genome sequence of Phycisphaera mikurensis NBRC 102666.</title>
        <authorList>
            <person name="Ankai A."/>
            <person name="Hosoyama A."/>
            <person name="Terui Y."/>
            <person name="Sekine M."/>
            <person name="Fukai R."/>
            <person name="Kato Y."/>
            <person name="Nakamura S."/>
            <person name="Yamada-Narita S."/>
            <person name="Kawakoshi A."/>
            <person name="Fukunaga Y."/>
            <person name="Yamazaki S."/>
            <person name="Fujita N."/>
        </authorList>
    </citation>
    <scope>NUCLEOTIDE SEQUENCE [LARGE SCALE GENOMIC DNA]</scope>
    <source>
        <strain evidence="5">NBRC 102666 / KCTC 22515 / FYK2301M01</strain>
    </source>
</reference>
<gene>
    <name evidence="4" type="ordered locus">PSMK_09630</name>
</gene>
<dbReference type="AlphaFoldDB" id="I0ICY4"/>
<keyword evidence="2 4" id="KW-0378">Hydrolase</keyword>
<accession>I0ICY4</accession>
<evidence type="ECO:0000313" key="4">
    <source>
        <dbReference type="EMBL" id="BAM03122.1"/>
    </source>
</evidence>
<dbReference type="GO" id="GO:0004423">
    <property type="term" value="F:iduronate-2-sulfatase activity"/>
    <property type="evidence" value="ECO:0007669"/>
    <property type="project" value="TreeGrafter"/>
</dbReference>
<dbReference type="KEGG" id="phm:PSMK_09630"/>
<dbReference type="EMBL" id="AP012338">
    <property type="protein sequence ID" value="BAM03122.1"/>
    <property type="molecule type" value="Genomic_DNA"/>
</dbReference>
<dbReference type="GO" id="GO:0005737">
    <property type="term" value="C:cytoplasm"/>
    <property type="evidence" value="ECO:0007669"/>
    <property type="project" value="TreeGrafter"/>
</dbReference>
<evidence type="ECO:0000256" key="2">
    <source>
        <dbReference type="ARBA" id="ARBA00022801"/>
    </source>
</evidence>
<keyword evidence="1" id="KW-0479">Metal-binding</keyword>
<dbReference type="Pfam" id="PF00884">
    <property type="entry name" value="Sulfatase"/>
    <property type="match status" value="1"/>
</dbReference>
<dbReference type="Proteomes" id="UP000007881">
    <property type="component" value="Chromosome"/>
</dbReference>
<feature type="domain" description="Sulfatase N-terminal" evidence="3">
    <location>
        <begin position="4"/>
        <end position="359"/>
    </location>
</feature>
<dbReference type="EC" id="3.1.6.-" evidence="4"/>
<dbReference type="HOGENOM" id="CLU_006332_9_2_0"/>
<organism evidence="4 5">
    <name type="scientific">Phycisphaera mikurensis (strain NBRC 102666 / KCTC 22515 / FYK2301M01)</name>
    <dbReference type="NCBI Taxonomy" id="1142394"/>
    <lineage>
        <taxon>Bacteria</taxon>
        <taxon>Pseudomonadati</taxon>
        <taxon>Planctomycetota</taxon>
        <taxon>Phycisphaerae</taxon>
        <taxon>Phycisphaerales</taxon>
        <taxon>Phycisphaeraceae</taxon>
        <taxon>Phycisphaera</taxon>
    </lineage>
</organism>
<proteinExistence type="predicted"/>
<dbReference type="GO" id="GO:0046872">
    <property type="term" value="F:metal ion binding"/>
    <property type="evidence" value="ECO:0007669"/>
    <property type="project" value="UniProtKB-KW"/>
</dbReference>